<dbReference type="GO" id="GO:0008270">
    <property type="term" value="F:zinc ion binding"/>
    <property type="evidence" value="ECO:0007669"/>
    <property type="project" value="UniProtKB-KW"/>
</dbReference>
<proteinExistence type="predicted"/>
<evidence type="ECO:0000313" key="5">
    <source>
        <dbReference type="Proteomes" id="UP000176998"/>
    </source>
</evidence>
<feature type="domain" description="CCHC-type" evidence="3">
    <location>
        <begin position="284"/>
        <end position="297"/>
    </location>
</feature>
<protein>
    <recommendedName>
        <fullName evidence="3">CCHC-type domain-containing protein</fullName>
    </recommendedName>
</protein>
<accession>A0A1G4AX66</accession>
<keyword evidence="1" id="KW-0863">Zinc-finger</keyword>
<dbReference type="GeneID" id="34564114"/>
<keyword evidence="1" id="KW-0862">Zinc</keyword>
<feature type="compositionally biased region" description="Polar residues" evidence="2">
    <location>
        <begin position="184"/>
        <end position="210"/>
    </location>
</feature>
<dbReference type="OrthoDB" id="4777753at2759"/>
<organism evidence="4 5">
    <name type="scientific">Colletotrichum orchidophilum</name>
    <dbReference type="NCBI Taxonomy" id="1209926"/>
    <lineage>
        <taxon>Eukaryota</taxon>
        <taxon>Fungi</taxon>
        <taxon>Dikarya</taxon>
        <taxon>Ascomycota</taxon>
        <taxon>Pezizomycotina</taxon>
        <taxon>Sordariomycetes</taxon>
        <taxon>Hypocreomycetidae</taxon>
        <taxon>Glomerellales</taxon>
        <taxon>Glomerellaceae</taxon>
        <taxon>Colletotrichum</taxon>
    </lineage>
</organism>
<keyword evidence="5" id="KW-1185">Reference proteome</keyword>
<comment type="caution">
    <text evidence="4">The sequence shown here is derived from an EMBL/GenBank/DDBJ whole genome shotgun (WGS) entry which is preliminary data.</text>
</comment>
<dbReference type="PROSITE" id="PS50158">
    <property type="entry name" value="ZF_CCHC"/>
    <property type="match status" value="1"/>
</dbReference>
<evidence type="ECO:0000313" key="4">
    <source>
        <dbReference type="EMBL" id="OHE93750.1"/>
    </source>
</evidence>
<evidence type="ECO:0000256" key="1">
    <source>
        <dbReference type="PROSITE-ProRule" id="PRU00047"/>
    </source>
</evidence>
<feature type="region of interest" description="Disordered" evidence="2">
    <location>
        <begin position="182"/>
        <end position="219"/>
    </location>
</feature>
<dbReference type="Proteomes" id="UP000176998">
    <property type="component" value="Unassembled WGS sequence"/>
</dbReference>
<feature type="region of interest" description="Disordered" evidence="2">
    <location>
        <begin position="250"/>
        <end position="269"/>
    </location>
</feature>
<dbReference type="SUPFAM" id="SSF57756">
    <property type="entry name" value="Retrovirus zinc finger-like domains"/>
    <property type="match status" value="1"/>
</dbReference>
<dbReference type="InterPro" id="IPR036875">
    <property type="entry name" value="Znf_CCHC_sf"/>
</dbReference>
<evidence type="ECO:0000256" key="2">
    <source>
        <dbReference type="SAM" id="MobiDB-lite"/>
    </source>
</evidence>
<name>A0A1G4AX66_9PEZI</name>
<dbReference type="AlphaFoldDB" id="A0A1G4AX66"/>
<keyword evidence="1" id="KW-0479">Metal-binding</keyword>
<reference evidence="4 5" key="1">
    <citation type="submission" date="2016-09" db="EMBL/GenBank/DDBJ databases">
        <authorList>
            <person name="Capua I."/>
            <person name="De Benedictis P."/>
            <person name="Joannis T."/>
            <person name="Lombin L.H."/>
            <person name="Cattoli G."/>
        </authorList>
    </citation>
    <scope>NUCLEOTIDE SEQUENCE [LARGE SCALE GENOMIC DNA]</scope>
    <source>
        <strain evidence="4 5">IMI 309357</strain>
    </source>
</reference>
<dbReference type="EMBL" id="MJBS01000113">
    <property type="protein sequence ID" value="OHE93750.1"/>
    <property type="molecule type" value="Genomic_DNA"/>
</dbReference>
<evidence type="ECO:0000259" key="3">
    <source>
        <dbReference type="PROSITE" id="PS50158"/>
    </source>
</evidence>
<dbReference type="STRING" id="1209926.A0A1G4AX66"/>
<dbReference type="RefSeq" id="XP_022470914.1">
    <property type="nucleotide sequence ID" value="XM_022622604.1"/>
</dbReference>
<feature type="compositionally biased region" description="Polar residues" evidence="2">
    <location>
        <begin position="256"/>
        <end position="269"/>
    </location>
</feature>
<dbReference type="GO" id="GO:0003676">
    <property type="term" value="F:nucleic acid binding"/>
    <property type="evidence" value="ECO:0007669"/>
    <property type="project" value="InterPro"/>
</dbReference>
<sequence>MPPTANLPTPAAGDIFTHNGNLKVSNAAANIFLVYDCDSNDAGRLPSSLTVDFVMGNVYVIDSSLFGHWGSNRIFGNLVKGLGLQLEGRLEGDQYIDTVYDDVVCVVEKQSPTCCSFGTVAGNLITIADLTAPGGNNHHQHHSVSTNYVHGCHLLESHLSYGGGLQRAYSAWASMTFPAAKPSSLPTNPIPSNTQRSTSGTGVSVEASSTNHHETLGLRNAEREVKQLRRVVDKLFSRIILGQTTAMTEQGMLEEPSSQAQQTSGGPENQLSGVCDSDYQRMMCANCCRAGHKAKDCIGPVDTDGFISACPICNVRNHTISSCPKITGAKKSVRKSIEFLYLVERRQNKPPMKSRTCWVAAWAAKGCPRIQLPHTKEFARKLLLGKICSGTYPDWRTYDYSPPCLQRVRTDPTLLRDPSTMYESGRPCRLFPGTQGTITVNGFETVRAKMHRLGIELHPDVPNPSHANHTKKAKRKQAARNSVQEADPGVKIEGGDASRFATGANCTIVQRHIPTLPSKPAFNTATSVNVKQETTV</sequence>
<feature type="region of interest" description="Disordered" evidence="2">
    <location>
        <begin position="475"/>
        <end position="495"/>
    </location>
</feature>
<gene>
    <name evidence="4" type="ORF">CORC01_10977</name>
</gene>
<dbReference type="InterPro" id="IPR001878">
    <property type="entry name" value="Znf_CCHC"/>
</dbReference>